<dbReference type="Proteomes" id="UP000002588">
    <property type="component" value="Chromosome"/>
</dbReference>
<keyword evidence="8 13" id="KW-1133">Transmembrane helix</keyword>
<dbReference type="Pfam" id="PF01794">
    <property type="entry name" value="Ferric_reduct"/>
    <property type="match status" value="1"/>
</dbReference>
<organism evidence="15 16">
    <name type="scientific">Azoarcus sp. (strain BH72)</name>
    <dbReference type="NCBI Taxonomy" id="418699"/>
    <lineage>
        <taxon>Bacteria</taxon>
        <taxon>Pseudomonadati</taxon>
        <taxon>Pseudomonadota</taxon>
        <taxon>Betaproteobacteria</taxon>
        <taxon>Rhodocyclales</taxon>
        <taxon>Zoogloeaceae</taxon>
        <taxon>Azoarcus</taxon>
    </lineage>
</organism>
<evidence type="ECO:0000256" key="7">
    <source>
        <dbReference type="ARBA" id="ARBA00022827"/>
    </source>
</evidence>
<evidence type="ECO:0000313" key="15">
    <source>
        <dbReference type="EMBL" id="CAL92942.1"/>
    </source>
</evidence>
<feature type="transmembrane region" description="Helical" evidence="13">
    <location>
        <begin position="140"/>
        <end position="157"/>
    </location>
</feature>
<comment type="cofactor">
    <cofactor evidence="1">
        <name>FAD</name>
        <dbReference type="ChEBI" id="CHEBI:57692"/>
    </cofactor>
</comment>
<dbReference type="GO" id="GO:0051537">
    <property type="term" value="F:2 iron, 2 sulfur cluster binding"/>
    <property type="evidence" value="ECO:0007669"/>
    <property type="project" value="UniProtKB-KW"/>
</dbReference>
<keyword evidence="7" id="KW-0274">FAD</keyword>
<dbReference type="InterPro" id="IPR039261">
    <property type="entry name" value="FNR_nucleotide-bd"/>
</dbReference>
<keyword evidence="5" id="KW-0001">2Fe-2S</keyword>
<evidence type="ECO:0000256" key="2">
    <source>
        <dbReference type="ARBA" id="ARBA00004141"/>
    </source>
</evidence>
<dbReference type="GO" id="GO:0016491">
    <property type="term" value="F:oxidoreductase activity"/>
    <property type="evidence" value="ECO:0007669"/>
    <property type="project" value="UniProtKB-KW"/>
</dbReference>
<dbReference type="Pfam" id="PF08022">
    <property type="entry name" value="FAD_binding_8"/>
    <property type="match status" value="1"/>
</dbReference>
<evidence type="ECO:0000259" key="14">
    <source>
        <dbReference type="PROSITE" id="PS51384"/>
    </source>
</evidence>
<keyword evidence="10" id="KW-0408">Iron</keyword>
<keyword evidence="4 13" id="KW-0812">Transmembrane</keyword>
<dbReference type="GO" id="GO:0046872">
    <property type="term" value="F:metal ion binding"/>
    <property type="evidence" value="ECO:0007669"/>
    <property type="project" value="UniProtKB-KW"/>
</dbReference>
<dbReference type="AlphaFoldDB" id="A1K287"/>
<dbReference type="STRING" id="62928.azo0325"/>
<feature type="domain" description="FAD-binding FR-type" evidence="14">
    <location>
        <begin position="219"/>
        <end position="318"/>
    </location>
</feature>
<evidence type="ECO:0000256" key="5">
    <source>
        <dbReference type="ARBA" id="ARBA00022714"/>
    </source>
</evidence>
<dbReference type="InterPro" id="IPR050415">
    <property type="entry name" value="MRET"/>
</dbReference>
<dbReference type="KEGG" id="azo:azo0325"/>
<evidence type="ECO:0000256" key="1">
    <source>
        <dbReference type="ARBA" id="ARBA00001974"/>
    </source>
</evidence>
<reference evidence="15 16" key="1">
    <citation type="journal article" date="2006" name="Nat. Biotechnol.">
        <title>Complete genome of the mutualistic, N2-fixing grass endophyte Azoarcus sp. strain BH72.</title>
        <authorList>
            <person name="Krause A."/>
            <person name="Ramakumar A."/>
            <person name="Bartels D."/>
            <person name="Battistoni F."/>
            <person name="Bekel T."/>
            <person name="Boch J."/>
            <person name="Boehm M."/>
            <person name="Friedrich F."/>
            <person name="Hurek T."/>
            <person name="Krause L."/>
            <person name="Linke B."/>
            <person name="McHardy A.C."/>
            <person name="Sarkar A."/>
            <person name="Schneiker S."/>
            <person name="Syed A.A."/>
            <person name="Thauer R."/>
            <person name="Vorhoelter F.-J."/>
            <person name="Weidner S."/>
            <person name="Puehler A."/>
            <person name="Reinhold-Hurek B."/>
            <person name="Kaiser O."/>
            <person name="Goesmann A."/>
        </authorList>
    </citation>
    <scope>NUCLEOTIDE SEQUENCE [LARGE SCALE GENOMIC DNA]</scope>
    <source>
        <strain evidence="15 16">BH72</strain>
    </source>
</reference>
<dbReference type="InterPro" id="IPR017927">
    <property type="entry name" value="FAD-bd_FR_type"/>
</dbReference>
<dbReference type="SUPFAM" id="SSF63380">
    <property type="entry name" value="Riboflavin synthase domain-like"/>
    <property type="match status" value="1"/>
</dbReference>
<dbReference type="RefSeq" id="WP_011764060.1">
    <property type="nucleotide sequence ID" value="NC_008702.1"/>
</dbReference>
<dbReference type="CDD" id="cd06198">
    <property type="entry name" value="FNR_like_3"/>
    <property type="match status" value="1"/>
</dbReference>
<proteinExistence type="predicted"/>
<dbReference type="SUPFAM" id="SSF52343">
    <property type="entry name" value="Ferredoxin reductase-like, C-terminal NADP-linked domain"/>
    <property type="match status" value="1"/>
</dbReference>
<dbReference type="EC" id="1.14.-.-" evidence="15"/>
<evidence type="ECO:0000256" key="3">
    <source>
        <dbReference type="ARBA" id="ARBA00022630"/>
    </source>
</evidence>
<evidence type="ECO:0000256" key="10">
    <source>
        <dbReference type="ARBA" id="ARBA00023004"/>
    </source>
</evidence>
<dbReference type="PANTHER" id="PTHR47354:SF8">
    <property type="entry name" value="1,2-PHENYLACETYL-COA EPOXIDASE, SUBUNIT E"/>
    <property type="match status" value="1"/>
</dbReference>
<feature type="transmembrane region" description="Helical" evidence="13">
    <location>
        <begin position="195"/>
        <end position="213"/>
    </location>
</feature>
<dbReference type="InterPro" id="IPR013130">
    <property type="entry name" value="Fe3_Rdtase_TM_dom"/>
</dbReference>
<name>A1K287_AZOSB</name>
<dbReference type="PANTHER" id="PTHR47354">
    <property type="entry name" value="NADH OXIDOREDUCTASE HCR"/>
    <property type="match status" value="1"/>
</dbReference>
<dbReference type="GO" id="GO:0050660">
    <property type="term" value="F:flavin adenine dinucleotide binding"/>
    <property type="evidence" value="ECO:0007669"/>
    <property type="project" value="TreeGrafter"/>
</dbReference>
<evidence type="ECO:0000256" key="6">
    <source>
        <dbReference type="ARBA" id="ARBA00022723"/>
    </source>
</evidence>
<gene>
    <name evidence="15" type="ordered locus">azo0325</name>
</gene>
<keyword evidence="12 13" id="KW-0472">Membrane</keyword>
<dbReference type="EMBL" id="AM406670">
    <property type="protein sequence ID" value="CAL92942.1"/>
    <property type="molecule type" value="Genomic_DNA"/>
</dbReference>
<feature type="transmembrane region" description="Helical" evidence="13">
    <location>
        <begin position="80"/>
        <end position="96"/>
    </location>
</feature>
<evidence type="ECO:0000256" key="4">
    <source>
        <dbReference type="ARBA" id="ARBA00022692"/>
    </source>
</evidence>
<keyword evidence="6" id="KW-0479">Metal-binding</keyword>
<evidence type="ECO:0000313" key="16">
    <source>
        <dbReference type="Proteomes" id="UP000002588"/>
    </source>
</evidence>
<sequence length="442" mass="48803">MKNIKLAFLVPPVVLTLLWLAADPVLWGEIRFFPLRAALMNYTGILGIAAMSVGVMLAARPAWADARLGGLDKGYRLHKWLGIAGLVIATLHWALAKLPKWMVGWGWLERPLRGPRAEQSVAIFRFFQEQRGLAETVGEWAFHAALVLIALALIKRFPYRRFVRTHHLLAVVYLALVFHAVVLMKFSYWSEPLGPLMALLMAGGTLAALASLFRRVGRSRQVSGEIEELVRHPDNGVLRVGVRLRGRWPGHQAGQFAFVSFDATEGPHPFTICSAWTGDGRLVFMIKGLGDYTARLPDTLKVGDPVRVEGPYGRFDFAGARPRQVWVAGGIGITPFVARLQALAGQHDGRPVDLFYSTAAPDEGFIARLRQHAERAGVALHVQVTPIQGRLDAGRIRAEVPAWKEADFWFCGPAAFGNTLRAELTAGGLGAGDFHQELFEMR</sequence>
<evidence type="ECO:0000256" key="8">
    <source>
        <dbReference type="ARBA" id="ARBA00022989"/>
    </source>
</evidence>
<dbReference type="Gene3D" id="2.40.30.10">
    <property type="entry name" value="Translation factors"/>
    <property type="match status" value="1"/>
</dbReference>
<dbReference type="Gene3D" id="3.40.50.80">
    <property type="entry name" value="Nucleotide-binding domain of ferredoxin-NADP reductase (FNR) module"/>
    <property type="match status" value="1"/>
</dbReference>
<dbReference type="eggNOG" id="COG4097">
    <property type="taxonomic scope" value="Bacteria"/>
</dbReference>
<dbReference type="PRINTS" id="PR00409">
    <property type="entry name" value="PHDIOXRDTASE"/>
</dbReference>
<accession>A1K287</accession>
<keyword evidence="11" id="KW-0411">Iron-sulfur</keyword>
<evidence type="ECO:0000256" key="9">
    <source>
        <dbReference type="ARBA" id="ARBA00023002"/>
    </source>
</evidence>
<comment type="subcellular location">
    <subcellularLocation>
        <location evidence="2">Membrane</location>
        <topology evidence="2">Multi-pass membrane protein</topology>
    </subcellularLocation>
</comment>
<feature type="transmembrane region" description="Helical" evidence="13">
    <location>
        <begin position="169"/>
        <end position="189"/>
    </location>
</feature>
<dbReference type="PROSITE" id="PS51384">
    <property type="entry name" value="FAD_FR"/>
    <property type="match status" value="1"/>
</dbReference>
<evidence type="ECO:0000256" key="11">
    <source>
        <dbReference type="ARBA" id="ARBA00023014"/>
    </source>
</evidence>
<protein>
    <submittedName>
        <fullName evidence="15">Flavocytochrome protein</fullName>
        <ecNumber evidence="15">1.14.-.-</ecNumber>
    </submittedName>
</protein>
<keyword evidence="3" id="KW-0285">Flavoprotein</keyword>
<dbReference type="GO" id="GO:0016020">
    <property type="term" value="C:membrane"/>
    <property type="evidence" value="ECO:0007669"/>
    <property type="project" value="UniProtKB-SubCell"/>
</dbReference>
<dbReference type="HOGENOM" id="CLU_003827_19_0_4"/>
<dbReference type="InterPro" id="IPR013112">
    <property type="entry name" value="FAD-bd_8"/>
</dbReference>
<evidence type="ECO:0000256" key="12">
    <source>
        <dbReference type="ARBA" id="ARBA00023136"/>
    </source>
</evidence>
<dbReference type="InterPro" id="IPR017938">
    <property type="entry name" value="Riboflavin_synthase-like_b-brl"/>
</dbReference>
<keyword evidence="16" id="KW-1185">Reference proteome</keyword>
<feature type="transmembrane region" description="Helical" evidence="13">
    <location>
        <begin position="38"/>
        <end position="59"/>
    </location>
</feature>
<evidence type="ECO:0000256" key="13">
    <source>
        <dbReference type="SAM" id="Phobius"/>
    </source>
</evidence>
<keyword evidence="9 15" id="KW-0560">Oxidoreductase</keyword>